<dbReference type="SMART" id="SM00491">
    <property type="entry name" value="HELICc2"/>
    <property type="match status" value="1"/>
</dbReference>
<protein>
    <recommendedName>
        <fullName evidence="6">DNA 5'-3' helicase</fullName>
        <ecNumber evidence="6">5.6.2.3</ecNumber>
    </recommendedName>
</protein>
<keyword evidence="9" id="KW-0347">Helicase</keyword>
<dbReference type="InterPro" id="IPR014013">
    <property type="entry name" value="Helic_SF1/SF2_ATP-bd_DinG/Rad3"/>
</dbReference>
<accession>A0A5Q2RR16</accession>
<organism evidence="9 10">
    <name type="scientific">Actinomarinicola tropica</name>
    <dbReference type="NCBI Taxonomy" id="2789776"/>
    <lineage>
        <taxon>Bacteria</taxon>
        <taxon>Bacillati</taxon>
        <taxon>Actinomycetota</taxon>
        <taxon>Acidimicrobiia</taxon>
        <taxon>Acidimicrobiales</taxon>
        <taxon>Iamiaceae</taxon>
        <taxon>Actinomarinicola</taxon>
    </lineage>
</organism>
<evidence type="ECO:0000256" key="1">
    <source>
        <dbReference type="ARBA" id="ARBA00001966"/>
    </source>
</evidence>
<reference evidence="9 10" key="1">
    <citation type="submission" date="2019-11" db="EMBL/GenBank/DDBJ databases">
        <authorList>
            <person name="He Y."/>
        </authorList>
    </citation>
    <scope>NUCLEOTIDE SEQUENCE [LARGE SCALE GENOMIC DNA]</scope>
    <source>
        <strain evidence="9 10">SCSIO 58843</strain>
    </source>
</reference>
<dbReference type="PANTHER" id="PTHR11472">
    <property type="entry name" value="DNA REPAIR DEAD HELICASE RAD3/XP-D SUBFAMILY MEMBER"/>
    <property type="match status" value="1"/>
</dbReference>
<keyword evidence="2" id="KW-0547">Nucleotide-binding</keyword>
<dbReference type="Gene3D" id="3.40.50.300">
    <property type="entry name" value="P-loop containing nucleotide triphosphate hydrolases"/>
    <property type="match status" value="2"/>
</dbReference>
<dbReference type="Pfam" id="PF00270">
    <property type="entry name" value="DEAD"/>
    <property type="match status" value="1"/>
</dbReference>
<feature type="domain" description="Helicase ATP-binding" evidence="8">
    <location>
        <begin position="10"/>
        <end position="291"/>
    </location>
</feature>
<comment type="catalytic activity">
    <reaction evidence="7">
        <text>ATP + H2O = ADP + phosphate + H(+)</text>
        <dbReference type="Rhea" id="RHEA:13065"/>
        <dbReference type="ChEBI" id="CHEBI:15377"/>
        <dbReference type="ChEBI" id="CHEBI:15378"/>
        <dbReference type="ChEBI" id="CHEBI:30616"/>
        <dbReference type="ChEBI" id="CHEBI:43474"/>
        <dbReference type="ChEBI" id="CHEBI:456216"/>
        <dbReference type="EC" id="5.6.2.3"/>
    </reaction>
</comment>
<keyword evidence="4" id="KW-0067">ATP-binding</keyword>
<dbReference type="PANTHER" id="PTHR11472:SF34">
    <property type="entry name" value="REGULATOR OF TELOMERE ELONGATION HELICASE 1"/>
    <property type="match status" value="1"/>
</dbReference>
<gene>
    <name evidence="9" type="ORF">GH723_11310</name>
</gene>
<dbReference type="GO" id="GO:0005524">
    <property type="term" value="F:ATP binding"/>
    <property type="evidence" value="ECO:0007669"/>
    <property type="project" value="UniProtKB-KW"/>
</dbReference>
<keyword evidence="3" id="KW-0378">Hydrolase</keyword>
<dbReference type="InterPro" id="IPR045028">
    <property type="entry name" value="DinG/Rad3-like"/>
</dbReference>
<name>A0A5Q2RR16_9ACTN</name>
<dbReference type="SUPFAM" id="SSF52540">
    <property type="entry name" value="P-loop containing nucleoside triphosphate hydrolases"/>
    <property type="match status" value="1"/>
</dbReference>
<dbReference type="PROSITE" id="PS51193">
    <property type="entry name" value="HELICASE_ATP_BIND_2"/>
    <property type="match status" value="1"/>
</dbReference>
<dbReference type="KEGG" id="atq:GH723_11310"/>
<proteinExistence type="inferred from homology"/>
<dbReference type="Pfam" id="PF13307">
    <property type="entry name" value="Helicase_C_2"/>
    <property type="match status" value="1"/>
</dbReference>
<dbReference type="InterPro" id="IPR014001">
    <property type="entry name" value="Helicase_ATP-bd"/>
</dbReference>
<dbReference type="GO" id="GO:0016818">
    <property type="term" value="F:hydrolase activity, acting on acid anhydrides, in phosphorus-containing anhydrides"/>
    <property type="evidence" value="ECO:0007669"/>
    <property type="project" value="InterPro"/>
</dbReference>
<dbReference type="InterPro" id="IPR027417">
    <property type="entry name" value="P-loop_NTPase"/>
</dbReference>
<evidence type="ECO:0000259" key="8">
    <source>
        <dbReference type="PROSITE" id="PS51193"/>
    </source>
</evidence>
<sequence>MDVTGTLAEVVAGLPSGGEARPGQAVMAEAVARAIESERHLVVQAGTGTGKSLAYLVPAVLSGERVVVATATKGLQDQLAGKDLPFLAARLGREITYAVLKGRSNYVCLQRVAELDDADDQLGLDVGDRPPTAEIKDLVRWAATSTSGDRAELSFEPSHRAWSAVSVGPRECPGQAKCPRGEICFTERARRAAAEADVVVVNTHLYGLDVATHGAVLPEHEVVVIDEAHQLEEVISATAGTEIAAGRFAALARSTRAILTDESLTDGLDAAGAALADVLRPSVGRRLPPSGDPGLVQVLTTARERASRILDAVRKVPTDGPADVAARRERALQAASTLIEDVDVALDVPATHVAWVDGPADTPSLQVTPIDVSEVLAAGLWGERTAILTSATIPAGLPASLGLADGTYEQLDVGSPFDYEANALLYCAVSMPDPRHDDYEAALHRELESLIVAAGGRTLALFTSWRAMDLAAQTLKPRLPWKVLTQRDLPKPALVEAFRDDEESCLFATLGFWQGVDLPGRTLSLVTIDRLPFPRPDEPVLQARRERARADAFRTIDLPRAATLLAQGAGRLIRTGTDRGVVAVLDSRLATAQRYRWEIVNSLPPMRRTRDRSEVERFLRELRDGAAA</sequence>
<evidence type="ECO:0000256" key="6">
    <source>
        <dbReference type="ARBA" id="ARBA00044969"/>
    </source>
</evidence>
<dbReference type="SMART" id="SM00487">
    <property type="entry name" value="DEXDc"/>
    <property type="match status" value="1"/>
</dbReference>
<evidence type="ECO:0000256" key="4">
    <source>
        <dbReference type="ARBA" id="ARBA00022840"/>
    </source>
</evidence>
<evidence type="ECO:0000256" key="7">
    <source>
        <dbReference type="ARBA" id="ARBA00048954"/>
    </source>
</evidence>
<dbReference type="Proteomes" id="UP000334019">
    <property type="component" value="Chromosome"/>
</dbReference>
<dbReference type="RefSeq" id="WP_153759742.1">
    <property type="nucleotide sequence ID" value="NZ_CP045851.1"/>
</dbReference>
<dbReference type="InterPro" id="IPR011545">
    <property type="entry name" value="DEAD/DEAH_box_helicase_dom"/>
</dbReference>
<dbReference type="EC" id="5.6.2.3" evidence="6"/>
<dbReference type="GO" id="GO:0043139">
    <property type="term" value="F:5'-3' DNA helicase activity"/>
    <property type="evidence" value="ECO:0007669"/>
    <property type="project" value="UniProtKB-EC"/>
</dbReference>
<dbReference type="InterPro" id="IPR006555">
    <property type="entry name" value="ATP-dep_Helicase_C"/>
</dbReference>
<evidence type="ECO:0000256" key="3">
    <source>
        <dbReference type="ARBA" id="ARBA00022801"/>
    </source>
</evidence>
<comment type="cofactor">
    <cofactor evidence="1">
        <name>[4Fe-4S] cluster</name>
        <dbReference type="ChEBI" id="CHEBI:49883"/>
    </cofactor>
</comment>
<evidence type="ECO:0000256" key="2">
    <source>
        <dbReference type="ARBA" id="ARBA00022741"/>
    </source>
</evidence>
<dbReference type="AlphaFoldDB" id="A0A5Q2RR16"/>
<dbReference type="EMBL" id="CP045851">
    <property type="protein sequence ID" value="QGG95635.1"/>
    <property type="molecule type" value="Genomic_DNA"/>
</dbReference>
<keyword evidence="10" id="KW-1185">Reference proteome</keyword>
<dbReference type="GO" id="GO:0003676">
    <property type="term" value="F:nucleic acid binding"/>
    <property type="evidence" value="ECO:0007669"/>
    <property type="project" value="InterPro"/>
</dbReference>
<dbReference type="GO" id="GO:0006139">
    <property type="term" value="P:nucleobase-containing compound metabolic process"/>
    <property type="evidence" value="ECO:0007669"/>
    <property type="project" value="InterPro"/>
</dbReference>
<evidence type="ECO:0000313" key="9">
    <source>
        <dbReference type="EMBL" id="QGG95635.1"/>
    </source>
</evidence>
<evidence type="ECO:0000256" key="5">
    <source>
        <dbReference type="ARBA" id="ARBA00038058"/>
    </source>
</evidence>
<comment type="similarity">
    <text evidence="5">Belongs to the helicase family. DinG subfamily.</text>
</comment>
<evidence type="ECO:0000313" key="10">
    <source>
        <dbReference type="Proteomes" id="UP000334019"/>
    </source>
</evidence>